<dbReference type="InterPro" id="IPR029058">
    <property type="entry name" value="AB_hydrolase_fold"/>
</dbReference>
<protein>
    <recommendedName>
        <fullName evidence="1">Dienelactone hydrolase domain-containing protein</fullName>
    </recommendedName>
</protein>
<evidence type="ECO:0000259" key="1">
    <source>
        <dbReference type="Pfam" id="PF01738"/>
    </source>
</evidence>
<sequence length="262" mass="29047">MSCSDCFKGHDRPGAITGVETHLHGVKAYVTQPTQDGVAPKGLIVVISDAFGWKTNNIRLLADSYARRTGCRVYVPDFMDGTAAPQWMKVYIDRIMNEAGIWGWIAKPYRHDPSTKYPMIKTFMAEFRGHEGKETPVGVIGFCWGGYHATKLADGSVISNGQRIVDAVFAAHPSELHIPTDIKKIRVPYSMAVGDADFSLSLRDIEEIKAIMENEEAVESEIVIIHGAKHGFAVRANPNDKGEMEMADEAENQAVAWFNRHL</sequence>
<feature type="domain" description="Dienelactone hydrolase" evidence="1">
    <location>
        <begin position="27"/>
        <end position="261"/>
    </location>
</feature>
<organism evidence="2 3">
    <name type="scientific">Paecilomyces lecythidis</name>
    <dbReference type="NCBI Taxonomy" id="3004212"/>
    <lineage>
        <taxon>Eukaryota</taxon>
        <taxon>Fungi</taxon>
        <taxon>Dikarya</taxon>
        <taxon>Ascomycota</taxon>
        <taxon>Pezizomycotina</taxon>
        <taxon>Eurotiomycetes</taxon>
        <taxon>Eurotiomycetidae</taxon>
        <taxon>Eurotiales</taxon>
        <taxon>Thermoascaceae</taxon>
        <taxon>Paecilomyces</taxon>
    </lineage>
</organism>
<comment type="caution">
    <text evidence="2">The sequence shown here is derived from an EMBL/GenBank/DDBJ whole genome shotgun (WGS) entry which is preliminary data.</text>
</comment>
<name>A0ABR3WR23_9EURO</name>
<dbReference type="Pfam" id="PF01738">
    <property type="entry name" value="DLH"/>
    <property type="match status" value="1"/>
</dbReference>
<dbReference type="InterPro" id="IPR002925">
    <property type="entry name" value="Dienelactn_hydro"/>
</dbReference>
<dbReference type="PANTHER" id="PTHR17630:SF105">
    <property type="entry name" value="DIENELACTONE HYDROLASE FAMILY PROTEIN (AFU_ORTHOLOGUE AFUA_4G08790)"/>
    <property type="match status" value="1"/>
</dbReference>
<reference evidence="2 3" key="1">
    <citation type="journal article" date="2024" name="IMA Fungus">
        <title>IMA Genome - F19 : A genome assembly and annotation guide to empower mycologists, including annotated draft genome sequences of Ceratocystis pirilliformis, Diaporthe australafricana, Fusarium ophioides, Paecilomyces lecythidis, and Sporothrix stenoceras.</title>
        <authorList>
            <person name="Aylward J."/>
            <person name="Wilson A.M."/>
            <person name="Visagie C.M."/>
            <person name="Spraker J."/>
            <person name="Barnes I."/>
            <person name="Buitendag C."/>
            <person name="Ceriani C."/>
            <person name="Del Mar Angel L."/>
            <person name="du Plessis D."/>
            <person name="Fuchs T."/>
            <person name="Gasser K."/>
            <person name="Kramer D."/>
            <person name="Li W."/>
            <person name="Munsamy K."/>
            <person name="Piso A."/>
            <person name="Price J.L."/>
            <person name="Sonnekus B."/>
            <person name="Thomas C."/>
            <person name="van der Nest A."/>
            <person name="van Dijk A."/>
            <person name="van Heerden A."/>
            <person name="van Vuuren N."/>
            <person name="Yilmaz N."/>
            <person name="Duong T.A."/>
            <person name="van der Merwe N.A."/>
            <person name="Wingfield M.J."/>
            <person name="Wingfield B.D."/>
        </authorList>
    </citation>
    <scope>NUCLEOTIDE SEQUENCE [LARGE SCALE GENOMIC DNA]</scope>
    <source>
        <strain evidence="2 3">CMW 18167</strain>
    </source>
</reference>
<dbReference type="PANTHER" id="PTHR17630">
    <property type="entry name" value="DIENELACTONE HYDROLASE"/>
    <property type="match status" value="1"/>
</dbReference>
<evidence type="ECO:0000313" key="2">
    <source>
        <dbReference type="EMBL" id="KAL1865844.1"/>
    </source>
</evidence>
<dbReference type="EMBL" id="JAVDPF010000056">
    <property type="protein sequence ID" value="KAL1865844.1"/>
    <property type="molecule type" value="Genomic_DNA"/>
</dbReference>
<accession>A0ABR3WR23</accession>
<dbReference type="Proteomes" id="UP001583193">
    <property type="component" value="Unassembled WGS sequence"/>
</dbReference>
<evidence type="ECO:0000313" key="3">
    <source>
        <dbReference type="Proteomes" id="UP001583193"/>
    </source>
</evidence>
<proteinExistence type="predicted"/>
<gene>
    <name evidence="2" type="ORF">Plec18167_009282</name>
</gene>
<dbReference type="Gene3D" id="3.40.50.1820">
    <property type="entry name" value="alpha/beta hydrolase"/>
    <property type="match status" value="1"/>
</dbReference>
<keyword evidence="3" id="KW-1185">Reference proteome</keyword>
<dbReference type="SUPFAM" id="SSF53474">
    <property type="entry name" value="alpha/beta-Hydrolases"/>
    <property type="match status" value="1"/>
</dbReference>